<comment type="caution">
    <text evidence="2">The sequence shown here is derived from an EMBL/GenBank/DDBJ whole genome shotgun (WGS) entry which is preliminary data.</text>
</comment>
<dbReference type="EMBL" id="CAJVQA010021861">
    <property type="protein sequence ID" value="CAG8770954.1"/>
    <property type="molecule type" value="Genomic_DNA"/>
</dbReference>
<gene>
    <name evidence="2" type="ORF">CPELLU_LOCUS15875</name>
</gene>
<dbReference type="Proteomes" id="UP000789759">
    <property type="component" value="Unassembled WGS sequence"/>
</dbReference>
<sequence>MSCDLAKEILFLPKNTTSKIQPIDAGIIASFKLHYHHLQLQHAIDHDEARENDIYKTIKNCWVHTKIISPHDESGMPIISESRNRNMRENLVEENLNLEGKENMHQQFTDDDFVQGAIEVEQGEEKKVVEPFLSPKEKLAILHEALKIVVEMVDDNRITMKSLHKIQTHIRKKVQREKNE</sequence>
<feature type="non-terminal residue" evidence="2">
    <location>
        <position position="180"/>
    </location>
</feature>
<dbReference type="Pfam" id="PF03184">
    <property type="entry name" value="DDE_1"/>
    <property type="match status" value="1"/>
</dbReference>
<dbReference type="InterPro" id="IPR004875">
    <property type="entry name" value="DDE_SF_endonuclease_dom"/>
</dbReference>
<evidence type="ECO:0000313" key="2">
    <source>
        <dbReference type="EMBL" id="CAG8770954.1"/>
    </source>
</evidence>
<reference evidence="2" key="1">
    <citation type="submission" date="2021-06" db="EMBL/GenBank/DDBJ databases">
        <authorList>
            <person name="Kallberg Y."/>
            <person name="Tangrot J."/>
            <person name="Rosling A."/>
        </authorList>
    </citation>
    <scope>NUCLEOTIDE SEQUENCE</scope>
    <source>
        <strain evidence="2">FL966</strain>
    </source>
</reference>
<dbReference type="OrthoDB" id="2446582at2759"/>
<proteinExistence type="predicted"/>
<accession>A0A9N9NXY1</accession>
<organism evidence="2 3">
    <name type="scientific">Cetraspora pellucida</name>
    <dbReference type="NCBI Taxonomy" id="1433469"/>
    <lineage>
        <taxon>Eukaryota</taxon>
        <taxon>Fungi</taxon>
        <taxon>Fungi incertae sedis</taxon>
        <taxon>Mucoromycota</taxon>
        <taxon>Glomeromycotina</taxon>
        <taxon>Glomeromycetes</taxon>
        <taxon>Diversisporales</taxon>
        <taxon>Gigasporaceae</taxon>
        <taxon>Cetraspora</taxon>
    </lineage>
</organism>
<name>A0A9N9NXY1_9GLOM</name>
<dbReference type="GO" id="GO:0003676">
    <property type="term" value="F:nucleic acid binding"/>
    <property type="evidence" value="ECO:0007669"/>
    <property type="project" value="InterPro"/>
</dbReference>
<evidence type="ECO:0000259" key="1">
    <source>
        <dbReference type="Pfam" id="PF03184"/>
    </source>
</evidence>
<keyword evidence="3" id="KW-1185">Reference proteome</keyword>
<protein>
    <submittedName>
        <fullName evidence="2">6535_t:CDS:1</fullName>
    </submittedName>
</protein>
<dbReference type="AlphaFoldDB" id="A0A9N9NXY1"/>
<feature type="domain" description="DDE-1" evidence="1">
    <location>
        <begin position="9"/>
        <end position="52"/>
    </location>
</feature>
<evidence type="ECO:0000313" key="3">
    <source>
        <dbReference type="Proteomes" id="UP000789759"/>
    </source>
</evidence>